<evidence type="ECO:0000313" key="3">
    <source>
        <dbReference type="Proteomes" id="UP001317191"/>
    </source>
</evidence>
<reference evidence="2 3" key="1">
    <citation type="submission" date="2022-05" db="EMBL/GenBank/DDBJ databases">
        <title>Flavobacterium sp., isolated from activated sludge.</title>
        <authorList>
            <person name="Ran Q."/>
        </authorList>
    </citation>
    <scope>NUCLEOTIDE SEQUENCE [LARGE SCALE GENOMIC DNA]</scope>
    <source>
        <strain evidence="2 3">HXWNR70</strain>
    </source>
</reference>
<organism evidence="2 3">
    <name type="scientific">Flavobacterium luminosum</name>
    <dbReference type="NCBI Taxonomy" id="2949086"/>
    <lineage>
        <taxon>Bacteria</taxon>
        <taxon>Pseudomonadati</taxon>
        <taxon>Bacteroidota</taxon>
        <taxon>Flavobacteriia</taxon>
        <taxon>Flavobacteriales</taxon>
        <taxon>Flavobacteriaceae</taxon>
        <taxon>Flavobacterium</taxon>
    </lineage>
</organism>
<dbReference type="EMBL" id="JAMLJM010000003">
    <property type="protein sequence ID" value="MCL9808994.1"/>
    <property type="molecule type" value="Genomic_DNA"/>
</dbReference>
<protein>
    <submittedName>
        <fullName evidence="2">Uncharacterized protein</fullName>
    </submittedName>
</protein>
<comment type="caution">
    <text evidence="2">The sequence shown here is derived from an EMBL/GenBank/DDBJ whole genome shotgun (WGS) entry which is preliminary data.</text>
</comment>
<keyword evidence="1" id="KW-0732">Signal</keyword>
<evidence type="ECO:0000256" key="1">
    <source>
        <dbReference type="SAM" id="SignalP"/>
    </source>
</evidence>
<dbReference type="RefSeq" id="WP_250592397.1">
    <property type="nucleotide sequence ID" value="NZ_JAMLJM010000003.1"/>
</dbReference>
<feature type="signal peptide" evidence="1">
    <location>
        <begin position="1"/>
        <end position="18"/>
    </location>
</feature>
<name>A0ABT0TPJ9_9FLAO</name>
<accession>A0ABT0TPJ9</accession>
<proteinExistence type="predicted"/>
<keyword evidence="3" id="KW-1185">Reference proteome</keyword>
<gene>
    <name evidence="2" type="ORF">NAT50_06430</name>
</gene>
<evidence type="ECO:0000313" key="2">
    <source>
        <dbReference type="EMBL" id="MCL9808994.1"/>
    </source>
</evidence>
<feature type="chain" id="PRO_5046231248" evidence="1">
    <location>
        <begin position="19"/>
        <end position="150"/>
    </location>
</feature>
<dbReference type="Proteomes" id="UP001317191">
    <property type="component" value="Unassembled WGS sequence"/>
</dbReference>
<sequence>MKKLLSLALLLISTTFLGQIKKMEATHKETGKATYFEEGQRVKITTNDRKKVVGLLVIKDLQTLMVNETEIKIDNLSSIKYYPKRGRTVKNILLGTGAAMIATSGVLAADSNGAAFSFFAGGTATIITGALVNNKHKTLIHRHYLYKIVE</sequence>